<comment type="subcellular location">
    <subcellularLocation>
        <location evidence="1">Membrane</location>
        <topology evidence="1">Multi-pass membrane protein</topology>
    </subcellularLocation>
</comment>
<feature type="transmembrane region" description="Helical" evidence="8">
    <location>
        <begin position="858"/>
        <end position="879"/>
    </location>
</feature>
<keyword evidence="2" id="KW-0813">Transport</keyword>
<feature type="transmembrane region" description="Helical" evidence="8">
    <location>
        <begin position="93"/>
        <end position="116"/>
    </location>
</feature>
<feature type="domain" description="ABC transporter" evidence="9">
    <location>
        <begin position="304"/>
        <end position="531"/>
    </location>
</feature>
<evidence type="ECO:0000313" key="11">
    <source>
        <dbReference type="EMBL" id="CRK99302.1"/>
    </source>
</evidence>
<dbReference type="FunFam" id="3.40.50.300:FF:000163">
    <property type="entry name" value="Multidrug resistance-associated protein member 4"/>
    <property type="match status" value="1"/>
</dbReference>
<gene>
    <name evidence="11" type="ORF">CLUMA_CG012571</name>
</gene>
<dbReference type="Proteomes" id="UP000183832">
    <property type="component" value="Unassembled WGS sequence"/>
</dbReference>
<evidence type="ECO:0000313" key="12">
    <source>
        <dbReference type="Proteomes" id="UP000183832"/>
    </source>
</evidence>
<evidence type="ECO:0000256" key="6">
    <source>
        <dbReference type="ARBA" id="ARBA00022989"/>
    </source>
</evidence>
<feature type="domain" description="ABC transporter" evidence="9">
    <location>
        <begin position="951"/>
        <end position="1180"/>
    </location>
</feature>
<dbReference type="InterPro" id="IPR003593">
    <property type="entry name" value="AAA+_ATPase"/>
</dbReference>
<feature type="transmembrane region" description="Helical" evidence="8">
    <location>
        <begin position="206"/>
        <end position="228"/>
    </location>
</feature>
<feature type="domain" description="ABC transmembrane type-1" evidence="10">
    <location>
        <begin position="7"/>
        <end position="264"/>
    </location>
</feature>
<dbReference type="InterPro" id="IPR036640">
    <property type="entry name" value="ABC1_TM_sf"/>
</dbReference>
<dbReference type="GO" id="GO:0140359">
    <property type="term" value="F:ABC-type transporter activity"/>
    <property type="evidence" value="ECO:0007669"/>
    <property type="project" value="InterPro"/>
</dbReference>
<sequence>MINYVVIFDTLMTSTQRNDSFWLSTIVILITLLSCIVNHHMDLRQRMVGAQMRIACSAAIYRKTLRMSKRATSQTSAGNVVNLLSNDVGRLDYGFIFIHFIWILPIQACLICYLIWREVKYAAVVGVVGLLLKTVPIQTGLSKVSSILRMRVAKRTDDRVSIMNELIQGIQVIKMYAWETPFRNVVKLARKKEIDQIQWASYIRGIYLSTMVFTERSTLFIAIIACIFEERPITADLVFSMATFFNVLQLTAAIFYPLAVSLGAEALVSFKRIQDFLMLEEQDPTTPGLHQNEIEIMEPESNVIEVINVNASWTSDYKSKTLSDLNMKIKSGKLCAIVGSVGSGKSSILQLLLGELPIYSGDVLINGDISYGSQESWLFSGTVRNNILFGLPYDKARYQETIKHCALLTDLQQLPHGDKTFVGERGSALSGGQRARVSLARAVYKNASIYLLDDPLSAVDSHVGKHLFDECIGPNGYLAKQRATRILVTHQVHLLQEADWIVVMNQGGVLRQGTYNDVMDIDLTQFISPVQSEDDDLDGDEFKEEIEEDEEDIPYIDDAPGSSKGYLKLKTIEPKKSVSRTSIASSVGDISVISNENEARQEEKTETKISFYKVFWLYFRAGANVSILFSILLFLIFSQVVTSGSDYFITFWTNQEFIRLMGHKTFFTTTEGLYIYGFLILAVVAVTLSRGFIFFAVCMRSSKKLHDKSFLSLLHSPMRFFDTNPSGRILNRFSKDMGAVDELLPKAIIEATQNLLVMSGILILIAITTSGPWFLISLGGAVLLYVLILKLYLQTAQDLKRLEGITKSPVFSQMAATLKGISTIRACKASKRLTIEFDNLQNVHSSVWQILMSVNAALGLWLDIVSCGFVACVCFSFIILSGESTTSSSSVGLAISQALILTGMVQYGIRQAMESFQLFTNTERVLQYTRLEQEPLISRKPTRDWPFKGLIEFKNMSLYYDVNIAPALKNLNMTIEPGMKIGIVGRTGAGKSSIINALFRLSYIDGRILIDGIDTSEINLESLRSKISIIPQDPVLFSATIRYNLDPFNVFQDDQIWKALEVVEMKTAINGLQFMVTEGGSNFSVGERQLLCLARSLVRNNKILLLDEATANIDQTTDALIQKTIREKFSDCTVLTIAHRLHTIMDSDMVLVMENGYAKEYDVPYKLLQQPFGIFRGLVNNLGQAERHNLTEIAKLKYDEIFSREAQPKNIWKFKDI</sequence>
<dbReference type="FunFam" id="3.40.50.300:FF:000997">
    <property type="entry name" value="Multidrug resistance-associated protein 1"/>
    <property type="match status" value="1"/>
</dbReference>
<keyword evidence="3 8" id="KW-0812">Transmembrane</keyword>
<dbReference type="STRING" id="568069.A0A1J1IJR7"/>
<keyword evidence="12" id="KW-1185">Reference proteome</keyword>
<evidence type="ECO:0000259" key="10">
    <source>
        <dbReference type="PROSITE" id="PS50929"/>
    </source>
</evidence>
<evidence type="ECO:0000259" key="9">
    <source>
        <dbReference type="PROSITE" id="PS50893"/>
    </source>
</evidence>
<dbReference type="PROSITE" id="PS50929">
    <property type="entry name" value="ABC_TM1F"/>
    <property type="match status" value="2"/>
</dbReference>
<evidence type="ECO:0000256" key="3">
    <source>
        <dbReference type="ARBA" id="ARBA00022692"/>
    </source>
</evidence>
<dbReference type="Gene3D" id="3.40.50.300">
    <property type="entry name" value="P-loop containing nucleotide triphosphate hydrolases"/>
    <property type="match status" value="2"/>
</dbReference>
<dbReference type="PANTHER" id="PTHR24223:SF415">
    <property type="entry name" value="FI20190P1"/>
    <property type="match status" value="1"/>
</dbReference>
<dbReference type="GO" id="GO:0005524">
    <property type="term" value="F:ATP binding"/>
    <property type="evidence" value="ECO:0007669"/>
    <property type="project" value="UniProtKB-KW"/>
</dbReference>
<feature type="transmembrane region" description="Helical" evidence="8">
    <location>
        <begin position="747"/>
        <end position="767"/>
    </location>
</feature>
<proteinExistence type="predicted"/>
<dbReference type="PROSITE" id="PS00211">
    <property type="entry name" value="ABC_TRANSPORTER_1"/>
    <property type="match status" value="2"/>
</dbReference>
<evidence type="ECO:0000256" key="1">
    <source>
        <dbReference type="ARBA" id="ARBA00004141"/>
    </source>
</evidence>
<dbReference type="InterPro" id="IPR044746">
    <property type="entry name" value="ABCC_6TM_D1"/>
</dbReference>
<dbReference type="Gene3D" id="1.20.1560.10">
    <property type="entry name" value="ABC transporter type 1, transmembrane domain"/>
    <property type="match status" value="2"/>
</dbReference>
<feature type="domain" description="ABC transmembrane type-1" evidence="10">
    <location>
        <begin position="631"/>
        <end position="921"/>
    </location>
</feature>
<keyword evidence="6 8" id="KW-1133">Transmembrane helix</keyword>
<dbReference type="InterPro" id="IPR003439">
    <property type="entry name" value="ABC_transporter-like_ATP-bd"/>
</dbReference>
<dbReference type="Pfam" id="PF00664">
    <property type="entry name" value="ABC_membrane"/>
    <property type="match status" value="2"/>
</dbReference>
<dbReference type="InterPro" id="IPR027417">
    <property type="entry name" value="P-loop_NTPase"/>
</dbReference>
<dbReference type="InterPro" id="IPR011527">
    <property type="entry name" value="ABC1_TM_dom"/>
</dbReference>
<reference evidence="11 12" key="1">
    <citation type="submission" date="2015-04" db="EMBL/GenBank/DDBJ databases">
        <authorList>
            <person name="Syromyatnikov M.Y."/>
            <person name="Popov V.N."/>
        </authorList>
    </citation>
    <scope>NUCLEOTIDE SEQUENCE [LARGE SCALE GENOMIC DNA]</scope>
</reference>
<dbReference type="SMART" id="SM00382">
    <property type="entry name" value="AAA"/>
    <property type="match status" value="2"/>
</dbReference>
<dbReference type="CDD" id="cd03244">
    <property type="entry name" value="ABCC_MRP_domain2"/>
    <property type="match status" value="1"/>
</dbReference>
<dbReference type="InterPro" id="IPR017871">
    <property type="entry name" value="ABC_transporter-like_CS"/>
</dbReference>
<keyword evidence="5" id="KW-0067">ATP-binding</keyword>
<dbReference type="AlphaFoldDB" id="A0A1J1IJR7"/>
<feature type="transmembrane region" description="Helical" evidence="8">
    <location>
        <begin position="673"/>
        <end position="698"/>
    </location>
</feature>
<protein>
    <submittedName>
        <fullName evidence="11">CLUMA_CG012571, isoform A</fullName>
    </submittedName>
</protein>
<dbReference type="FunFam" id="1.20.1560.10:FF:000014">
    <property type="entry name" value="Multidrug resistance-associated protein member 4"/>
    <property type="match status" value="1"/>
</dbReference>
<dbReference type="CDD" id="cd03250">
    <property type="entry name" value="ABCC_MRP_domain1"/>
    <property type="match status" value="1"/>
</dbReference>
<name>A0A1J1IJR7_9DIPT</name>
<keyword evidence="4" id="KW-0547">Nucleotide-binding</keyword>
<feature type="transmembrane region" description="Helical" evidence="8">
    <location>
        <begin position="248"/>
        <end position="268"/>
    </location>
</feature>
<dbReference type="CDD" id="cd18580">
    <property type="entry name" value="ABC_6TM_ABCC_D2"/>
    <property type="match status" value="1"/>
</dbReference>
<dbReference type="InterPro" id="IPR050173">
    <property type="entry name" value="ABC_transporter_C-like"/>
</dbReference>
<evidence type="ECO:0000256" key="5">
    <source>
        <dbReference type="ARBA" id="ARBA00022840"/>
    </source>
</evidence>
<feature type="transmembrane region" description="Helical" evidence="8">
    <location>
        <begin position="20"/>
        <end position="37"/>
    </location>
</feature>
<dbReference type="GO" id="GO:0016020">
    <property type="term" value="C:membrane"/>
    <property type="evidence" value="ECO:0007669"/>
    <property type="project" value="UniProtKB-SubCell"/>
</dbReference>
<keyword evidence="7 8" id="KW-0472">Membrane</keyword>
<dbReference type="SUPFAM" id="SSF52540">
    <property type="entry name" value="P-loop containing nucleoside triphosphate hydrolases"/>
    <property type="match status" value="2"/>
</dbReference>
<dbReference type="OrthoDB" id="6500128at2759"/>
<dbReference type="PROSITE" id="PS50893">
    <property type="entry name" value="ABC_TRANSPORTER_2"/>
    <property type="match status" value="2"/>
</dbReference>
<organism evidence="11 12">
    <name type="scientific">Clunio marinus</name>
    <dbReference type="NCBI Taxonomy" id="568069"/>
    <lineage>
        <taxon>Eukaryota</taxon>
        <taxon>Metazoa</taxon>
        <taxon>Ecdysozoa</taxon>
        <taxon>Arthropoda</taxon>
        <taxon>Hexapoda</taxon>
        <taxon>Insecta</taxon>
        <taxon>Pterygota</taxon>
        <taxon>Neoptera</taxon>
        <taxon>Endopterygota</taxon>
        <taxon>Diptera</taxon>
        <taxon>Nematocera</taxon>
        <taxon>Chironomoidea</taxon>
        <taxon>Chironomidae</taxon>
        <taxon>Clunio</taxon>
    </lineage>
</organism>
<evidence type="ECO:0000256" key="2">
    <source>
        <dbReference type="ARBA" id="ARBA00022448"/>
    </source>
</evidence>
<feature type="transmembrane region" description="Helical" evidence="8">
    <location>
        <begin position="891"/>
        <end position="909"/>
    </location>
</feature>
<dbReference type="InterPro" id="IPR044726">
    <property type="entry name" value="ABCC_6TM_D2"/>
</dbReference>
<evidence type="ECO:0000256" key="4">
    <source>
        <dbReference type="ARBA" id="ARBA00022741"/>
    </source>
</evidence>
<feature type="transmembrane region" description="Helical" evidence="8">
    <location>
        <begin position="617"/>
        <end position="637"/>
    </location>
</feature>
<evidence type="ECO:0000256" key="8">
    <source>
        <dbReference type="SAM" id="Phobius"/>
    </source>
</evidence>
<dbReference type="SUPFAM" id="SSF90123">
    <property type="entry name" value="ABC transporter transmembrane region"/>
    <property type="match status" value="2"/>
</dbReference>
<accession>A0A1J1IJR7</accession>
<dbReference type="CDD" id="cd18579">
    <property type="entry name" value="ABC_6TM_ABCC_D1"/>
    <property type="match status" value="1"/>
</dbReference>
<dbReference type="PANTHER" id="PTHR24223">
    <property type="entry name" value="ATP-BINDING CASSETTE SUB-FAMILY C"/>
    <property type="match status" value="1"/>
</dbReference>
<evidence type="ECO:0000256" key="7">
    <source>
        <dbReference type="ARBA" id="ARBA00023136"/>
    </source>
</evidence>
<dbReference type="Pfam" id="PF00005">
    <property type="entry name" value="ABC_tran"/>
    <property type="match status" value="2"/>
</dbReference>
<dbReference type="EMBL" id="CVRI01000050">
    <property type="protein sequence ID" value="CRK99302.1"/>
    <property type="molecule type" value="Genomic_DNA"/>
</dbReference>
<dbReference type="GO" id="GO:0016887">
    <property type="term" value="F:ATP hydrolysis activity"/>
    <property type="evidence" value="ECO:0007669"/>
    <property type="project" value="InterPro"/>
</dbReference>